<feature type="compositionally biased region" description="Basic and acidic residues" evidence="1">
    <location>
        <begin position="77"/>
        <end position="93"/>
    </location>
</feature>
<dbReference type="EMBL" id="NBNE01001757">
    <property type="protein sequence ID" value="OWZ12771.1"/>
    <property type="molecule type" value="Genomic_DNA"/>
</dbReference>
<dbReference type="AlphaFoldDB" id="A0A225W4U7"/>
<protein>
    <submittedName>
        <fullName evidence="2">Uncharacterized protein</fullName>
    </submittedName>
</protein>
<evidence type="ECO:0000313" key="2">
    <source>
        <dbReference type="EMBL" id="OWZ12771.1"/>
    </source>
</evidence>
<evidence type="ECO:0000256" key="1">
    <source>
        <dbReference type="SAM" id="MobiDB-lite"/>
    </source>
</evidence>
<gene>
    <name evidence="2" type="ORF">PHMEG_00014015</name>
</gene>
<evidence type="ECO:0000313" key="3">
    <source>
        <dbReference type="Proteomes" id="UP000198211"/>
    </source>
</evidence>
<sequence>MINDILHHRERKSMCKSSGRSPHGAIIAGEIAGGTRNRSAVTAVTNTPEMTVITATSRLTVLNETSATLQTGQNEIYQHDYDELDGRGQRYGDDGYANEGSEYGNSSDDERGHVAAAKSHERRTAAEGTYTRYDNRRPRNDTHFNNDRH</sequence>
<proteinExistence type="predicted"/>
<dbReference type="Proteomes" id="UP000198211">
    <property type="component" value="Unassembled WGS sequence"/>
</dbReference>
<feature type="compositionally biased region" description="Basic and acidic residues" evidence="1">
    <location>
        <begin position="133"/>
        <end position="149"/>
    </location>
</feature>
<feature type="compositionally biased region" description="Basic and acidic residues" evidence="1">
    <location>
        <begin position="108"/>
        <end position="125"/>
    </location>
</feature>
<organism evidence="2 3">
    <name type="scientific">Phytophthora megakarya</name>
    <dbReference type="NCBI Taxonomy" id="4795"/>
    <lineage>
        <taxon>Eukaryota</taxon>
        <taxon>Sar</taxon>
        <taxon>Stramenopiles</taxon>
        <taxon>Oomycota</taxon>
        <taxon>Peronosporomycetes</taxon>
        <taxon>Peronosporales</taxon>
        <taxon>Peronosporaceae</taxon>
        <taxon>Phytophthora</taxon>
    </lineage>
</organism>
<comment type="caution">
    <text evidence="2">The sequence shown here is derived from an EMBL/GenBank/DDBJ whole genome shotgun (WGS) entry which is preliminary data.</text>
</comment>
<name>A0A225W4U7_9STRA</name>
<reference evidence="3" key="1">
    <citation type="submission" date="2017-03" db="EMBL/GenBank/DDBJ databases">
        <title>Phytopthora megakarya and P. palmivora, two closely related causual agents of cacao black pod achieved similar genome size and gene model numbers by different mechanisms.</title>
        <authorList>
            <person name="Ali S."/>
            <person name="Shao J."/>
            <person name="Larry D.J."/>
            <person name="Kronmiller B."/>
            <person name="Shen D."/>
            <person name="Strem M.D."/>
            <person name="Melnick R.L."/>
            <person name="Guiltinan M.J."/>
            <person name="Tyler B.M."/>
            <person name="Meinhardt L.W."/>
            <person name="Bailey B.A."/>
        </authorList>
    </citation>
    <scope>NUCLEOTIDE SEQUENCE [LARGE SCALE GENOMIC DNA]</scope>
    <source>
        <strain evidence="3">zdho120</strain>
    </source>
</reference>
<keyword evidence="3" id="KW-1185">Reference proteome</keyword>
<feature type="region of interest" description="Disordered" evidence="1">
    <location>
        <begin position="73"/>
        <end position="149"/>
    </location>
</feature>
<accession>A0A225W4U7</accession>